<comment type="caution">
    <text evidence="2">The sequence shown here is derived from an EMBL/GenBank/DDBJ whole genome shotgun (WGS) entry which is preliminary data.</text>
</comment>
<dbReference type="Pfam" id="PF13438">
    <property type="entry name" value="DUF4113"/>
    <property type="match status" value="1"/>
</dbReference>
<feature type="domain" description="DUF4113" evidence="1">
    <location>
        <begin position="1"/>
        <end position="48"/>
    </location>
</feature>
<name>A0A371BAD4_9BRAD</name>
<evidence type="ECO:0000313" key="3">
    <source>
        <dbReference type="Proteomes" id="UP000263993"/>
    </source>
</evidence>
<keyword evidence="3" id="KW-1185">Reference proteome</keyword>
<dbReference type="AlphaFoldDB" id="A0A371BAD4"/>
<organism evidence="2 3">
    <name type="scientific">Undibacter mobilis</name>
    <dbReference type="NCBI Taxonomy" id="2292256"/>
    <lineage>
        <taxon>Bacteria</taxon>
        <taxon>Pseudomonadati</taxon>
        <taxon>Pseudomonadota</taxon>
        <taxon>Alphaproteobacteria</taxon>
        <taxon>Hyphomicrobiales</taxon>
        <taxon>Nitrobacteraceae</taxon>
        <taxon>Undibacter</taxon>
    </lineage>
</organism>
<dbReference type="Proteomes" id="UP000263993">
    <property type="component" value="Unassembled WGS sequence"/>
</dbReference>
<reference evidence="3" key="1">
    <citation type="submission" date="2018-08" db="EMBL/GenBank/DDBJ databases">
        <authorList>
            <person name="Kim S.-J."/>
            <person name="Jung G.-Y."/>
        </authorList>
    </citation>
    <scope>NUCLEOTIDE SEQUENCE [LARGE SCALE GENOMIC DNA]</scope>
    <source>
        <strain evidence="3">GY_H</strain>
    </source>
</reference>
<gene>
    <name evidence="2" type="ORF">DXH78_07960</name>
</gene>
<protein>
    <submittedName>
        <fullName evidence="2">DUF4113 domain-containing protein</fullName>
    </submittedName>
</protein>
<dbReference type="RefSeq" id="WP_115516527.1">
    <property type="nucleotide sequence ID" value="NZ_QRGO01000001.1"/>
</dbReference>
<accession>A0A371BAD4</accession>
<sequence length="48" mass="5632">MKAIDGLTARFGREIVSFGSTDRSRAWKMRRENLSPLYTTSWEELLRV</sequence>
<dbReference type="InterPro" id="IPR025188">
    <property type="entry name" value="DUF4113"/>
</dbReference>
<evidence type="ECO:0000313" key="2">
    <source>
        <dbReference type="EMBL" id="RDV04502.1"/>
    </source>
</evidence>
<dbReference type="EMBL" id="QRGO01000001">
    <property type="protein sequence ID" value="RDV04502.1"/>
    <property type="molecule type" value="Genomic_DNA"/>
</dbReference>
<proteinExistence type="predicted"/>
<evidence type="ECO:0000259" key="1">
    <source>
        <dbReference type="Pfam" id="PF13438"/>
    </source>
</evidence>
<dbReference type="OrthoDB" id="8005699at2"/>